<reference evidence="1 2" key="1">
    <citation type="submission" date="2018-08" db="EMBL/GenBank/DDBJ databases">
        <title>Genome and evolution of the arbuscular mycorrhizal fungus Diversispora epigaea (formerly Glomus versiforme) and its bacterial endosymbionts.</title>
        <authorList>
            <person name="Sun X."/>
            <person name="Fei Z."/>
            <person name="Harrison M."/>
        </authorList>
    </citation>
    <scope>NUCLEOTIDE SEQUENCE [LARGE SCALE GENOMIC DNA]</scope>
    <source>
        <strain evidence="1 2">IT104</strain>
    </source>
</reference>
<name>A0A397GY61_9GLOM</name>
<dbReference type="Proteomes" id="UP000266861">
    <property type="component" value="Unassembled WGS sequence"/>
</dbReference>
<dbReference type="EMBL" id="PQFF01000379">
    <property type="protein sequence ID" value="RHZ54356.1"/>
    <property type="molecule type" value="Genomic_DNA"/>
</dbReference>
<gene>
    <name evidence="1" type="ORF">Glove_428g42</name>
</gene>
<evidence type="ECO:0008006" key="3">
    <source>
        <dbReference type="Google" id="ProtNLM"/>
    </source>
</evidence>
<keyword evidence="2" id="KW-1185">Reference proteome</keyword>
<sequence>MQIKRHNHNVIIEAKNKKIYTAPNVLKYRSPHFRKELDKKLETVLIETKVSRLKKYFSLVYQNILYKKNFKDLEFCNDIVAKYPNLIFDNSDFTSLPEFVLVSFLKRDDFQMKEVEIWDNVVKWGIAQNPTLPINPVKWSKENLLMLKTTLQQCLPLIRYFHISKTEIHDKIRPYKKILDKQLWRDINQHLQDHAAEISSWIDRKTTIYSTTDIPYKFELIFRGTRVRSTNILDIANIIEFEVFSLTC</sequence>
<evidence type="ECO:0000313" key="2">
    <source>
        <dbReference type="Proteomes" id="UP000266861"/>
    </source>
</evidence>
<proteinExistence type="predicted"/>
<dbReference type="AlphaFoldDB" id="A0A397GY61"/>
<dbReference type="OrthoDB" id="2437802at2759"/>
<comment type="caution">
    <text evidence="1">The sequence shown here is derived from an EMBL/GenBank/DDBJ whole genome shotgun (WGS) entry which is preliminary data.</text>
</comment>
<evidence type="ECO:0000313" key="1">
    <source>
        <dbReference type="EMBL" id="RHZ54356.1"/>
    </source>
</evidence>
<accession>A0A397GY61</accession>
<protein>
    <recommendedName>
        <fullName evidence="3">BACK domain-containing protein</fullName>
    </recommendedName>
</protein>
<organism evidence="1 2">
    <name type="scientific">Diversispora epigaea</name>
    <dbReference type="NCBI Taxonomy" id="1348612"/>
    <lineage>
        <taxon>Eukaryota</taxon>
        <taxon>Fungi</taxon>
        <taxon>Fungi incertae sedis</taxon>
        <taxon>Mucoromycota</taxon>
        <taxon>Glomeromycotina</taxon>
        <taxon>Glomeromycetes</taxon>
        <taxon>Diversisporales</taxon>
        <taxon>Diversisporaceae</taxon>
        <taxon>Diversispora</taxon>
    </lineage>
</organism>